<dbReference type="Gene3D" id="1.10.238.160">
    <property type="match status" value="1"/>
</dbReference>
<dbReference type="EMBL" id="VJOM01000001">
    <property type="protein sequence ID" value="TSE34145.1"/>
    <property type="molecule type" value="Genomic_DNA"/>
</dbReference>
<accession>A0A554XE95</accession>
<evidence type="ECO:0000313" key="1">
    <source>
        <dbReference type="EMBL" id="TSE34145.1"/>
    </source>
</evidence>
<dbReference type="AlphaFoldDB" id="A0A554XE95"/>
<evidence type="ECO:0000313" key="2">
    <source>
        <dbReference type="Proteomes" id="UP000317763"/>
    </source>
</evidence>
<proteinExistence type="predicted"/>
<dbReference type="RefSeq" id="WP_143897340.1">
    <property type="nucleotide sequence ID" value="NZ_CP083911.1"/>
</dbReference>
<name>A0A554XE95_9BURK</name>
<organism evidence="1 2">
    <name type="scientific">Tepidimonas taiwanensis</name>
    <dbReference type="NCBI Taxonomy" id="307486"/>
    <lineage>
        <taxon>Bacteria</taxon>
        <taxon>Pseudomonadati</taxon>
        <taxon>Pseudomonadota</taxon>
        <taxon>Betaproteobacteria</taxon>
        <taxon>Burkholderiales</taxon>
        <taxon>Tepidimonas</taxon>
    </lineage>
</organism>
<dbReference type="Proteomes" id="UP000317763">
    <property type="component" value="Unassembled WGS sequence"/>
</dbReference>
<dbReference type="OrthoDB" id="9182156at2"/>
<comment type="caution">
    <text evidence="1">The sequence shown here is derived from an EMBL/GenBank/DDBJ whole genome shotgun (WGS) entry which is preliminary data.</text>
</comment>
<reference evidence="1 2" key="1">
    <citation type="submission" date="2019-07" db="EMBL/GenBank/DDBJ databases">
        <title>Tepidimonas taiwanensis I1-1 draft genome.</title>
        <authorList>
            <person name="Da Costa M.S."/>
            <person name="Froufe H.J.C."/>
            <person name="Egas C."/>
            <person name="Albuquerque L."/>
        </authorList>
    </citation>
    <scope>NUCLEOTIDE SEQUENCE [LARGE SCALE GENOMIC DNA]</scope>
    <source>
        <strain evidence="1 2">I1-1</strain>
    </source>
</reference>
<gene>
    <name evidence="1" type="ORF">Ttaiw_00206</name>
</gene>
<keyword evidence="2" id="KW-1185">Reference proteome</keyword>
<protein>
    <submittedName>
        <fullName evidence="1">Uncharacterized protein</fullName>
    </submittedName>
</protein>
<sequence length="81" mass="9334">MQIREHQQTAAAWHPDAMLRRRDILEGTRHHPPLLRIGVTKFHALINEGKLPRPVHIGRAAFWRAGDLIEAMRRLSAEAKD</sequence>